<dbReference type="OMA" id="RISETMY"/>
<evidence type="ECO:0000313" key="3">
    <source>
        <dbReference type="Proteomes" id="UP000271162"/>
    </source>
</evidence>
<name>A0A0N4YJS6_NIPBR</name>
<evidence type="ECO:0000313" key="2">
    <source>
        <dbReference type="EMBL" id="VDL80854.1"/>
    </source>
</evidence>
<dbReference type="EMBL" id="UYSL01022638">
    <property type="protein sequence ID" value="VDL80854.1"/>
    <property type="molecule type" value="Genomic_DNA"/>
</dbReference>
<gene>
    <name evidence="2" type="ORF">NBR_LOCUS17241</name>
</gene>
<feature type="transmembrane region" description="Helical" evidence="1">
    <location>
        <begin position="55"/>
        <end position="77"/>
    </location>
</feature>
<dbReference type="WBParaSite" id="NBR_0001724001-mRNA-1">
    <property type="protein sequence ID" value="NBR_0001724001-mRNA-1"/>
    <property type="gene ID" value="NBR_0001724001"/>
</dbReference>
<feature type="transmembrane region" description="Helical" evidence="1">
    <location>
        <begin position="12"/>
        <end position="35"/>
    </location>
</feature>
<evidence type="ECO:0000313" key="4">
    <source>
        <dbReference type="WBParaSite" id="NBR_0001724001-mRNA-1"/>
    </source>
</evidence>
<dbReference type="Proteomes" id="UP000271162">
    <property type="component" value="Unassembled WGS sequence"/>
</dbReference>
<keyword evidence="1" id="KW-0472">Membrane</keyword>
<organism evidence="4">
    <name type="scientific">Nippostrongylus brasiliensis</name>
    <name type="common">Rat hookworm</name>
    <dbReference type="NCBI Taxonomy" id="27835"/>
    <lineage>
        <taxon>Eukaryota</taxon>
        <taxon>Metazoa</taxon>
        <taxon>Ecdysozoa</taxon>
        <taxon>Nematoda</taxon>
        <taxon>Chromadorea</taxon>
        <taxon>Rhabditida</taxon>
        <taxon>Rhabditina</taxon>
        <taxon>Rhabditomorpha</taxon>
        <taxon>Strongyloidea</taxon>
        <taxon>Heligmosomidae</taxon>
        <taxon>Nippostrongylus</taxon>
    </lineage>
</organism>
<dbReference type="AlphaFoldDB" id="A0A0N4YJS6"/>
<keyword evidence="1" id="KW-1133">Transmembrane helix</keyword>
<reference evidence="2 3" key="2">
    <citation type="submission" date="2018-11" db="EMBL/GenBank/DDBJ databases">
        <authorList>
            <consortium name="Pathogen Informatics"/>
        </authorList>
    </citation>
    <scope>NUCLEOTIDE SEQUENCE [LARGE SCALE GENOMIC DNA]</scope>
</reference>
<sequence length="105" mass="12253">MKFWPRISETMYLNPTLMHVLCLFSLFYMVLESMFQSFSYMYSISSSSNGMNAPWGSYLMSSLYTLLLWFFLLNFLVNMQLTEFDCRMAREVAGALHDDHAAIAD</sequence>
<proteinExistence type="predicted"/>
<reference evidence="4" key="1">
    <citation type="submission" date="2017-02" db="UniProtKB">
        <authorList>
            <consortium name="WormBaseParasite"/>
        </authorList>
    </citation>
    <scope>IDENTIFICATION</scope>
</reference>
<accession>A0A0N4YJS6</accession>
<evidence type="ECO:0000256" key="1">
    <source>
        <dbReference type="SAM" id="Phobius"/>
    </source>
</evidence>
<protein>
    <submittedName>
        <fullName evidence="4">PKD_channel domain-containing protein</fullName>
    </submittedName>
</protein>
<keyword evidence="1" id="KW-0812">Transmembrane</keyword>
<keyword evidence="3" id="KW-1185">Reference proteome</keyword>